<feature type="domain" description="DUF5979" evidence="5">
    <location>
        <begin position="507"/>
        <end position="597"/>
    </location>
</feature>
<sequence>MNTKTVDKRGRRSKALLPLVAILATSAWATTLTSGVARASTITTGEISTRVSDHVGIDADGEPDGTASSNCIRYSPTDTSSSSDWVDAMSTPNEARTAHGREEGSCPSDLEIEEQSAVGIRPAAGGSVADGSRFLLGRVVHYNNPIIGSADYFKGLFSVRMDGFDGDPVVNFDWWMWETPNNADPCPGGDDENGCFDEIKFSSKFSDKLMTQGGVDYRLLIDGFFPVAAGAACPATPTGDTNDVFWTAERATSHACLYATLGQVRTVTVVKDINGVTDEITAPSTEFDFTTTGTLKGSPWDDDSFSLTPPANGMASSKAVEIARGDTVTIDEGPATSAKWELTAVSCVDFGANGDPRPLPSATYDLEDGVITLTNVPAPANIEKPDITCTFTNTYTPMATLTLKKTVSSGEATAADFTLTATGESSAPASGRVVSGVTGSDAVTSVVVPAGEYQLSESGPVSYISDNGWSCDGSEESANVVLLSDGDSTTCTISNRYAEGVLNIAVVVSDPSNGLTNSTKVFAGTYVCGDAAPVAFTATVAAPFVVSDLPKGTSCTATETQPTGDLLNANYSWGTPTYSTRPVTIGDGTVATLTITNPIGFVAPTTTTAAPAPTTTVVVTGLGGPATTTSLPVSTVAPSALPTTGSGNTTSLVALAVALMVIGVALGRRRQWSDEV</sequence>
<dbReference type="Pfam" id="PF24514">
    <property type="entry name" value="SpaA_4"/>
    <property type="match status" value="1"/>
</dbReference>
<feature type="compositionally biased region" description="Polar residues" evidence="2">
    <location>
        <begin position="66"/>
        <end position="86"/>
    </location>
</feature>
<evidence type="ECO:0000259" key="3">
    <source>
        <dbReference type="Pfam" id="PF00746"/>
    </source>
</evidence>
<evidence type="ECO:0000256" key="2">
    <source>
        <dbReference type="SAM" id="MobiDB-lite"/>
    </source>
</evidence>
<dbReference type="AlphaFoldDB" id="A0A6J6F7N0"/>
<dbReference type="Pfam" id="PF19407">
    <property type="entry name" value="DUF5979"/>
    <property type="match status" value="1"/>
</dbReference>
<dbReference type="InterPro" id="IPR019931">
    <property type="entry name" value="LPXTG_anchor"/>
</dbReference>
<dbReference type="InterPro" id="IPR046022">
    <property type="entry name" value="DUF5979"/>
</dbReference>
<feature type="domain" description="SpaA-like prealbumin fold" evidence="6">
    <location>
        <begin position="277"/>
        <end position="395"/>
    </location>
</feature>
<dbReference type="InterPro" id="IPR055371">
    <property type="entry name" value="SpaA_PFL_dom_4"/>
</dbReference>
<evidence type="ECO:0000256" key="1">
    <source>
        <dbReference type="ARBA" id="ARBA00022525"/>
    </source>
</evidence>
<dbReference type="NCBIfam" id="NF038131">
    <property type="entry name" value="choice_anch_K"/>
    <property type="match status" value="1"/>
</dbReference>
<protein>
    <submittedName>
        <fullName evidence="7">Unannotated protein</fullName>
    </submittedName>
</protein>
<name>A0A6J6F7N0_9ZZZZ</name>
<feature type="domain" description="Gram-positive cocci surface proteins LPxTG" evidence="3">
    <location>
        <begin position="639"/>
        <end position="670"/>
    </location>
</feature>
<keyword evidence="1" id="KW-0964">Secreted</keyword>
<dbReference type="Pfam" id="PF00746">
    <property type="entry name" value="Gram_pos_anchor"/>
    <property type="match status" value="1"/>
</dbReference>
<dbReference type="Pfam" id="PF19403">
    <property type="entry name" value="SpaA_2"/>
    <property type="match status" value="1"/>
</dbReference>
<accession>A0A6J6F7N0</accession>
<dbReference type="InterPro" id="IPR047995">
    <property type="entry name" value="Choice_anch_K"/>
</dbReference>
<organism evidence="7">
    <name type="scientific">freshwater metagenome</name>
    <dbReference type="NCBI Taxonomy" id="449393"/>
    <lineage>
        <taxon>unclassified sequences</taxon>
        <taxon>metagenomes</taxon>
        <taxon>ecological metagenomes</taxon>
    </lineage>
</organism>
<dbReference type="NCBIfam" id="TIGR01167">
    <property type="entry name" value="LPXTG_anchor"/>
    <property type="match status" value="1"/>
</dbReference>
<evidence type="ECO:0000259" key="5">
    <source>
        <dbReference type="Pfam" id="PF19407"/>
    </source>
</evidence>
<gene>
    <name evidence="7" type="ORF">UFOPK1722_01258</name>
</gene>
<feature type="region of interest" description="Disordered" evidence="2">
    <location>
        <begin position="56"/>
        <end position="86"/>
    </location>
</feature>
<evidence type="ECO:0000313" key="7">
    <source>
        <dbReference type="EMBL" id="CAB4584576.1"/>
    </source>
</evidence>
<evidence type="ECO:0000259" key="4">
    <source>
        <dbReference type="Pfam" id="PF19403"/>
    </source>
</evidence>
<evidence type="ECO:0000259" key="6">
    <source>
        <dbReference type="Pfam" id="PF24514"/>
    </source>
</evidence>
<dbReference type="EMBL" id="CAEZTS010000114">
    <property type="protein sequence ID" value="CAB4584576.1"/>
    <property type="molecule type" value="Genomic_DNA"/>
</dbReference>
<dbReference type="InterPro" id="IPR045826">
    <property type="entry name" value="SpaA_PFL_dom_2"/>
</dbReference>
<proteinExistence type="predicted"/>
<feature type="domain" description="SpaA-like prealbumin fold" evidence="4">
    <location>
        <begin position="399"/>
        <end position="493"/>
    </location>
</feature>
<reference evidence="7" key="1">
    <citation type="submission" date="2020-05" db="EMBL/GenBank/DDBJ databases">
        <authorList>
            <person name="Chiriac C."/>
            <person name="Salcher M."/>
            <person name="Ghai R."/>
            <person name="Kavagutti S V."/>
        </authorList>
    </citation>
    <scope>NUCLEOTIDE SEQUENCE</scope>
</reference>